<feature type="signal peptide" evidence="2">
    <location>
        <begin position="1"/>
        <end position="26"/>
    </location>
</feature>
<keyword evidence="4" id="KW-1185">Reference proteome</keyword>
<evidence type="ECO:0000313" key="3">
    <source>
        <dbReference type="EMBL" id="MBM7840208.1"/>
    </source>
</evidence>
<keyword evidence="1" id="KW-0472">Membrane</keyword>
<reference evidence="3" key="1">
    <citation type="submission" date="2021-01" db="EMBL/GenBank/DDBJ databases">
        <title>Genomic Encyclopedia of Type Strains, Phase IV (KMG-IV): sequencing the most valuable type-strain genomes for metagenomic binning, comparative biology and taxonomic classification.</title>
        <authorList>
            <person name="Goeker M."/>
        </authorList>
    </citation>
    <scope>NUCLEOTIDE SEQUENCE</scope>
    <source>
        <strain evidence="3">DSM 21943</strain>
    </source>
</reference>
<organism evidence="3 4">
    <name type="scientific">Shouchella xiaoxiensis</name>
    <dbReference type="NCBI Taxonomy" id="766895"/>
    <lineage>
        <taxon>Bacteria</taxon>
        <taxon>Bacillati</taxon>
        <taxon>Bacillota</taxon>
        <taxon>Bacilli</taxon>
        <taxon>Bacillales</taxon>
        <taxon>Bacillaceae</taxon>
        <taxon>Shouchella</taxon>
    </lineage>
</organism>
<evidence type="ECO:0008006" key="5">
    <source>
        <dbReference type="Google" id="ProtNLM"/>
    </source>
</evidence>
<evidence type="ECO:0000256" key="1">
    <source>
        <dbReference type="SAM" id="Phobius"/>
    </source>
</evidence>
<feature type="chain" id="PRO_5046543149" description="Ammonium transporter" evidence="2">
    <location>
        <begin position="27"/>
        <end position="67"/>
    </location>
</feature>
<comment type="caution">
    <text evidence="3">The sequence shown here is derived from an EMBL/GenBank/DDBJ whole genome shotgun (WGS) entry which is preliminary data.</text>
</comment>
<accession>A0ABS2SXI0</accession>
<keyword evidence="1" id="KW-0812">Transmembrane</keyword>
<dbReference type="Proteomes" id="UP001179280">
    <property type="component" value="Unassembled WGS sequence"/>
</dbReference>
<proteinExistence type="predicted"/>
<name>A0ABS2SXI0_9BACI</name>
<keyword evidence="2" id="KW-0732">Signal</keyword>
<evidence type="ECO:0000313" key="4">
    <source>
        <dbReference type="Proteomes" id="UP001179280"/>
    </source>
</evidence>
<dbReference type="RefSeq" id="WP_035420904.1">
    <property type="nucleotide sequence ID" value="NZ_JAFBCV010000012.1"/>
</dbReference>
<evidence type="ECO:0000256" key="2">
    <source>
        <dbReference type="SAM" id="SignalP"/>
    </source>
</evidence>
<sequence length="67" mass="6997">MVKKGIIALLAVTLLAFLAFEPSALAAAAESGGDHSEGTDTVLQWTLNILSVATLAFFAFLMVTDRG</sequence>
<feature type="transmembrane region" description="Helical" evidence="1">
    <location>
        <begin position="42"/>
        <end position="63"/>
    </location>
</feature>
<protein>
    <recommendedName>
        <fullName evidence="5">Ammonium transporter</fullName>
    </recommendedName>
</protein>
<keyword evidence="1" id="KW-1133">Transmembrane helix</keyword>
<gene>
    <name evidence="3" type="ORF">JOC54_003488</name>
</gene>
<dbReference type="EMBL" id="JAFBCV010000012">
    <property type="protein sequence ID" value="MBM7840208.1"/>
    <property type="molecule type" value="Genomic_DNA"/>
</dbReference>